<reference evidence="1" key="1">
    <citation type="journal article" date="2023" name="G3 (Bethesda)">
        <title>A reference genome for the long-term kleptoplast-retaining sea slug Elysia crispata morphotype clarki.</title>
        <authorList>
            <person name="Eastman K.E."/>
            <person name="Pendleton A.L."/>
            <person name="Shaikh M.A."/>
            <person name="Suttiyut T."/>
            <person name="Ogas R."/>
            <person name="Tomko P."/>
            <person name="Gavelis G."/>
            <person name="Widhalm J.R."/>
            <person name="Wisecaver J.H."/>
        </authorList>
    </citation>
    <scope>NUCLEOTIDE SEQUENCE</scope>
    <source>
        <strain evidence="1">ECLA1</strain>
    </source>
</reference>
<accession>A0AAE1D6U9</accession>
<dbReference type="Proteomes" id="UP001283361">
    <property type="component" value="Unassembled WGS sequence"/>
</dbReference>
<dbReference type="AlphaFoldDB" id="A0AAE1D6U9"/>
<dbReference type="EMBL" id="JAWDGP010005120">
    <property type="protein sequence ID" value="KAK3759497.1"/>
    <property type="molecule type" value="Genomic_DNA"/>
</dbReference>
<proteinExistence type="predicted"/>
<organism evidence="1 2">
    <name type="scientific">Elysia crispata</name>
    <name type="common">lettuce slug</name>
    <dbReference type="NCBI Taxonomy" id="231223"/>
    <lineage>
        <taxon>Eukaryota</taxon>
        <taxon>Metazoa</taxon>
        <taxon>Spiralia</taxon>
        <taxon>Lophotrochozoa</taxon>
        <taxon>Mollusca</taxon>
        <taxon>Gastropoda</taxon>
        <taxon>Heterobranchia</taxon>
        <taxon>Euthyneura</taxon>
        <taxon>Panpulmonata</taxon>
        <taxon>Sacoglossa</taxon>
        <taxon>Placobranchoidea</taxon>
        <taxon>Plakobranchidae</taxon>
        <taxon>Elysia</taxon>
    </lineage>
</organism>
<evidence type="ECO:0000313" key="1">
    <source>
        <dbReference type="EMBL" id="KAK3759497.1"/>
    </source>
</evidence>
<evidence type="ECO:0000313" key="2">
    <source>
        <dbReference type="Proteomes" id="UP001283361"/>
    </source>
</evidence>
<gene>
    <name evidence="1" type="ORF">RRG08_062644</name>
</gene>
<keyword evidence="2" id="KW-1185">Reference proteome</keyword>
<sequence>MFTASSRPRLHTAKSGWRVRGQWRTSTGLRVAFGKGWKKGPSVEGDNGQSWLSNGWTVVYDALSVTWREHNLDTWCLQHKNQSVSRIDHREISI</sequence>
<name>A0AAE1D6U9_9GAST</name>
<comment type="caution">
    <text evidence="1">The sequence shown here is derived from an EMBL/GenBank/DDBJ whole genome shotgun (WGS) entry which is preliminary data.</text>
</comment>
<protein>
    <submittedName>
        <fullName evidence="1">Uncharacterized protein</fullName>
    </submittedName>
</protein>